<keyword evidence="2" id="KW-1185">Reference proteome</keyword>
<comment type="caution">
    <text evidence="1">The sequence shown here is derived from an EMBL/GenBank/DDBJ whole genome shotgun (WGS) entry which is preliminary data.</text>
</comment>
<dbReference type="OrthoDB" id="432685at2759"/>
<accession>A0A5B7GWF6</accession>
<dbReference type="SUPFAM" id="SSF63380">
    <property type="entry name" value="Riboflavin synthase domain-like"/>
    <property type="match status" value="1"/>
</dbReference>
<protein>
    <submittedName>
        <fullName evidence="1">Uncharacterized protein</fullName>
    </submittedName>
</protein>
<gene>
    <name evidence="1" type="ORF">E2C01_055294</name>
</gene>
<organism evidence="1 2">
    <name type="scientific">Portunus trituberculatus</name>
    <name type="common">Swimming crab</name>
    <name type="synonym">Neptunus trituberculatus</name>
    <dbReference type="NCBI Taxonomy" id="210409"/>
    <lineage>
        <taxon>Eukaryota</taxon>
        <taxon>Metazoa</taxon>
        <taxon>Ecdysozoa</taxon>
        <taxon>Arthropoda</taxon>
        <taxon>Crustacea</taxon>
        <taxon>Multicrustacea</taxon>
        <taxon>Malacostraca</taxon>
        <taxon>Eumalacostraca</taxon>
        <taxon>Eucarida</taxon>
        <taxon>Decapoda</taxon>
        <taxon>Pleocyemata</taxon>
        <taxon>Brachyura</taxon>
        <taxon>Eubrachyura</taxon>
        <taxon>Portunoidea</taxon>
        <taxon>Portunidae</taxon>
        <taxon>Portuninae</taxon>
        <taxon>Portunus</taxon>
    </lineage>
</organism>
<proteinExistence type="predicted"/>
<dbReference type="AlphaFoldDB" id="A0A5B7GWF6"/>
<evidence type="ECO:0000313" key="2">
    <source>
        <dbReference type="Proteomes" id="UP000324222"/>
    </source>
</evidence>
<dbReference type="Proteomes" id="UP000324222">
    <property type="component" value="Unassembled WGS sequence"/>
</dbReference>
<evidence type="ECO:0000313" key="1">
    <source>
        <dbReference type="EMBL" id="MPC61228.1"/>
    </source>
</evidence>
<sequence>MRWVQGRELGLRPRQGGCKAEGGAVAKIREESTNQRVVRREVRKMSPSQKEALGRQLLEEAARETSNIAPLYPYQGTDFVNPFNTAPPTFVPEMKRSDGVVHGAALHQDAWTSLALISRHDLTSKMTAFTFALPNPTDHTGCLPGQFVAEDIDKIYEWSKKWKLEFSSKKCHVMELGKSERRPV</sequence>
<dbReference type="InterPro" id="IPR017938">
    <property type="entry name" value="Riboflavin_synthase-like_b-brl"/>
</dbReference>
<reference evidence="1 2" key="1">
    <citation type="submission" date="2019-05" db="EMBL/GenBank/DDBJ databases">
        <title>Another draft genome of Portunus trituberculatus and its Hox gene families provides insights of decapod evolution.</title>
        <authorList>
            <person name="Jeong J.-H."/>
            <person name="Song I."/>
            <person name="Kim S."/>
            <person name="Choi T."/>
            <person name="Kim D."/>
            <person name="Ryu S."/>
            <person name="Kim W."/>
        </authorList>
    </citation>
    <scope>NUCLEOTIDE SEQUENCE [LARGE SCALE GENOMIC DNA]</scope>
    <source>
        <tissue evidence="1">Muscle</tissue>
    </source>
</reference>
<name>A0A5B7GWF6_PORTR</name>
<dbReference type="EMBL" id="VSRR010018311">
    <property type="protein sequence ID" value="MPC61228.1"/>
    <property type="molecule type" value="Genomic_DNA"/>
</dbReference>